<keyword evidence="3" id="KW-1185">Reference proteome</keyword>
<evidence type="ECO:0000313" key="2">
    <source>
        <dbReference type="EMBL" id="KAG8450219.1"/>
    </source>
</evidence>
<evidence type="ECO:0000313" key="3">
    <source>
        <dbReference type="Proteomes" id="UP000812440"/>
    </source>
</evidence>
<reference evidence="2" key="1">
    <citation type="thesis" date="2020" institute="ProQuest LLC" country="789 East Eisenhower Parkway, Ann Arbor, MI, USA">
        <title>Comparative Genomics and Chromosome Evolution.</title>
        <authorList>
            <person name="Mudd A.B."/>
        </authorList>
    </citation>
    <scope>NUCLEOTIDE SEQUENCE</scope>
    <source>
        <strain evidence="2">Female2</strain>
        <tissue evidence="2">Blood</tissue>
    </source>
</reference>
<dbReference type="Proteomes" id="UP000812440">
    <property type="component" value="Chromosome 2"/>
</dbReference>
<dbReference type="AlphaFoldDB" id="A0A8T2JYF5"/>
<sequence>MSLYSLPSLVSQSMHPGCFYAPQDCRHFHQQGTNSLKKEQLQNPLDKPSMEDAINLTSSLETILKKLVVELYQNMSRKEASQKGHSQADSIGSTAYILVLIAVFSFFIISLLVIALKSRSYDQLPDQSGNANAEVKNSLGIKEKVTCLIHKKNEENVRKENVSIPHKNI</sequence>
<proteinExistence type="predicted"/>
<protein>
    <submittedName>
        <fullName evidence="2">Uncharacterized protein</fullName>
    </submittedName>
</protein>
<keyword evidence="1" id="KW-0812">Transmembrane</keyword>
<accession>A0A8T2JYF5</accession>
<feature type="transmembrane region" description="Helical" evidence="1">
    <location>
        <begin position="95"/>
        <end position="116"/>
    </location>
</feature>
<name>A0A8T2JYF5_9PIPI</name>
<keyword evidence="1" id="KW-1133">Transmembrane helix</keyword>
<dbReference type="EMBL" id="JAACNH010000002">
    <property type="protein sequence ID" value="KAG8450219.1"/>
    <property type="molecule type" value="Genomic_DNA"/>
</dbReference>
<organism evidence="2 3">
    <name type="scientific">Hymenochirus boettgeri</name>
    <name type="common">Congo dwarf clawed frog</name>
    <dbReference type="NCBI Taxonomy" id="247094"/>
    <lineage>
        <taxon>Eukaryota</taxon>
        <taxon>Metazoa</taxon>
        <taxon>Chordata</taxon>
        <taxon>Craniata</taxon>
        <taxon>Vertebrata</taxon>
        <taxon>Euteleostomi</taxon>
        <taxon>Amphibia</taxon>
        <taxon>Batrachia</taxon>
        <taxon>Anura</taxon>
        <taxon>Pipoidea</taxon>
        <taxon>Pipidae</taxon>
        <taxon>Pipinae</taxon>
        <taxon>Hymenochirus</taxon>
    </lineage>
</organism>
<evidence type="ECO:0000256" key="1">
    <source>
        <dbReference type="SAM" id="Phobius"/>
    </source>
</evidence>
<comment type="caution">
    <text evidence="2">The sequence shown here is derived from an EMBL/GenBank/DDBJ whole genome shotgun (WGS) entry which is preliminary data.</text>
</comment>
<keyword evidence="1" id="KW-0472">Membrane</keyword>
<gene>
    <name evidence="2" type="ORF">GDO86_002747</name>
</gene>
<dbReference type="OrthoDB" id="9909603at2759"/>